<dbReference type="CDD" id="cd02440">
    <property type="entry name" value="AdoMet_MTases"/>
    <property type="match status" value="1"/>
</dbReference>
<dbReference type="EMBL" id="KZ613515">
    <property type="protein sequence ID" value="PMD15164.1"/>
    <property type="molecule type" value="Genomic_DNA"/>
</dbReference>
<dbReference type="STRING" id="1745343.A0A2J6PMC0"/>
<proteinExistence type="predicted"/>
<evidence type="ECO:0000313" key="1">
    <source>
        <dbReference type="EMBL" id="PMD15164.1"/>
    </source>
</evidence>
<reference evidence="1 2" key="1">
    <citation type="submission" date="2016-05" db="EMBL/GenBank/DDBJ databases">
        <title>A degradative enzymes factory behind the ericoid mycorrhizal symbiosis.</title>
        <authorList>
            <consortium name="DOE Joint Genome Institute"/>
            <person name="Martino E."/>
            <person name="Morin E."/>
            <person name="Grelet G."/>
            <person name="Kuo A."/>
            <person name="Kohler A."/>
            <person name="Daghino S."/>
            <person name="Barry K."/>
            <person name="Choi C."/>
            <person name="Cichocki N."/>
            <person name="Clum A."/>
            <person name="Copeland A."/>
            <person name="Hainaut M."/>
            <person name="Haridas S."/>
            <person name="Labutti K."/>
            <person name="Lindquist E."/>
            <person name="Lipzen A."/>
            <person name="Khouja H.-R."/>
            <person name="Murat C."/>
            <person name="Ohm R."/>
            <person name="Olson A."/>
            <person name="Spatafora J."/>
            <person name="Veneault-Fourrey C."/>
            <person name="Henrissat B."/>
            <person name="Grigoriev I."/>
            <person name="Martin F."/>
            <person name="Perotto S."/>
        </authorList>
    </citation>
    <scope>NUCLEOTIDE SEQUENCE [LARGE SCALE GENOMIC DNA]</scope>
    <source>
        <strain evidence="1 2">UAMH 7357</strain>
    </source>
</reference>
<name>A0A2J6PMC0_9HELO</name>
<dbReference type="SUPFAM" id="SSF53335">
    <property type="entry name" value="S-adenosyl-L-methionine-dependent methyltransferases"/>
    <property type="match status" value="1"/>
</dbReference>
<dbReference type="AlphaFoldDB" id="A0A2J6PMC0"/>
<dbReference type="PANTHER" id="PTHR43591">
    <property type="entry name" value="METHYLTRANSFERASE"/>
    <property type="match status" value="1"/>
</dbReference>
<protein>
    <submittedName>
        <fullName evidence="1">Putative TAM domain methyltransferase</fullName>
    </submittedName>
</protein>
<keyword evidence="2" id="KW-1185">Reference proteome</keyword>
<evidence type="ECO:0000313" key="2">
    <source>
        <dbReference type="Proteomes" id="UP000235672"/>
    </source>
</evidence>
<dbReference type="Gene3D" id="3.40.50.150">
    <property type="entry name" value="Vaccinia Virus protein VP39"/>
    <property type="match status" value="2"/>
</dbReference>
<dbReference type="InterPro" id="IPR029063">
    <property type="entry name" value="SAM-dependent_MTases_sf"/>
</dbReference>
<dbReference type="Proteomes" id="UP000235672">
    <property type="component" value="Unassembled WGS sequence"/>
</dbReference>
<organism evidence="1 2">
    <name type="scientific">Hyaloscypha hepaticicola</name>
    <dbReference type="NCBI Taxonomy" id="2082293"/>
    <lineage>
        <taxon>Eukaryota</taxon>
        <taxon>Fungi</taxon>
        <taxon>Dikarya</taxon>
        <taxon>Ascomycota</taxon>
        <taxon>Pezizomycotina</taxon>
        <taxon>Leotiomycetes</taxon>
        <taxon>Helotiales</taxon>
        <taxon>Hyaloscyphaceae</taxon>
        <taxon>Hyaloscypha</taxon>
    </lineage>
</organism>
<keyword evidence="1" id="KW-0489">Methyltransferase</keyword>
<sequence>MKPGTLFDKRNFGRVDDIVSDIEKNEATCASITSSIVDYTYENGRRYHAYHQGEYPLPNDAREQERLGLLHHIWKLLLGGGLYTAPISKDLKRVLDFGTGTGNWAIDFADEFPSATVIGTDLSPIQPSWKMLYGEIYKHLKPGGWVEIQEYETWILPSNTEDELPPHLLKWQQSVNEASEKFGKNLNVAKDHKENMIAAGFVDVEDIIHKVPVGDWPEDQKEKEIGHCQRLHMLDAVEPYSLALLTRTLGWTLEDTQELINHVREEFADPKNHLYSYFHFVYGRKPELARFE</sequence>
<gene>
    <name evidence="1" type="ORF">NA56DRAFT_682126</name>
</gene>
<dbReference type="GO" id="GO:0032259">
    <property type="term" value="P:methylation"/>
    <property type="evidence" value="ECO:0007669"/>
    <property type="project" value="UniProtKB-KW"/>
</dbReference>
<accession>A0A2J6PMC0</accession>
<dbReference type="OrthoDB" id="2013972at2759"/>
<dbReference type="Pfam" id="PF13489">
    <property type="entry name" value="Methyltransf_23"/>
    <property type="match status" value="1"/>
</dbReference>
<dbReference type="PANTHER" id="PTHR43591:SF31">
    <property type="entry name" value="LAEA-LIKE, PUTATIVE (AFU_ORTHOLOGUE AFUA_8G01930)-RELATED"/>
    <property type="match status" value="1"/>
</dbReference>
<dbReference type="GO" id="GO:0008168">
    <property type="term" value="F:methyltransferase activity"/>
    <property type="evidence" value="ECO:0007669"/>
    <property type="project" value="UniProtKB-KW"/>
</dbReference>
<keyword evidence="1" id="KW-0808">Transferase</keyword>